<evidence type="ECO:0000256" key="5">
    <source>
        <dbReference type="ARBA" id="ARBA00022977"/>
    </source>
</evidence>
<evidence type="ECO:0000313" key="14">
    <source>
        <dbReference type="Proteomes" id="UP001164761"/>
    </source>
</evidence>
<dbReference type="InterPro" id="IPR013785">
    <property type="entry name" value="Aldolase_TIM"/>
</dbReference>
<evidence type="ECO:0000256" key="7">
    <source>
        <dbReference type="ARBA" id="ARBA00047851"/>
    </source>
</evidence>
<dbReference type="HAMAP" id="MF_00097">
    <property type="entry name" value="TMP_synthase"/>
    <property type="match status" value="1"/>
</dbReference>
<accession>A0ABY6ZGX8</accession>
<evidence type="ECO:0000256" key="10">
    <source>
        <dbReference type="RuleBase" id="RU003826"/>
    </source>
</evidence>
<sequence>MDAVLHVISDRNRHRLPLLEALVESAKGGADVIQIREKKAPASETYGLVRELQQICTEERLSSRIFVNDRVDIALSTDVAGVHLAAKSLPIPAVAQLRRQTGWHGLIGCSVHALDEAIRAERAGADYVTFGHVFASESHPGLPPRGLYALRRVAEALSIPVIAIGGIDKTNVGAVLETGCSGVAVIGSVLNAEDPLDAVKCLKAAMEKSDVSPKVPFRLAAPEYKRADPLTASHAKEG</sequence>
<proteinExistence type="inferred from homology"/>
<dbReference type="InterPro" id="IPR022998">
    <property type="entry name" value="ThiamineP_synth_TenI"/>
</dbReference>
<name>A0ABY6ZGX8_9BACL</name>
<dbReference type="EC" id="2.5.1.3" evidence="9"/>
<keyword evidence="2 9" id="KW-0808">Transferase</keyword>
<keyword evidence="14" id="KW-1185">Reference proteome</keyword>
<keyword evidence="4 9" id="KW-0460">Magnesium</keyword>
<dbReference type="InterPro" id="IPR034291">
    <property type="entry name" value="TMP_synthase"/>
</dbReference>
<dbReference type="Proteomes" id="UP001164761">
    <property type="component" value="Chromosome"/>
</dbReference>
<feature type="binding site" evidence="9">
    <location>
        <begin position="136"/>
        <end position="138"/>
    </location>
    <ligand>
        <name>2-[(2R,5Z)-2-carboxy-4-methylthiazol-5(2H)-ylidene]ethyl phosphate</name>
        <dbReference type="ChEBI" id="CHEBI:62899"/>
    </ligand>
</feature>
<dbReference type="SUPFAM" id="SSF51391">
    <property type="entry name" value="Thiamin phosphate synthase"/>
    <property type="match status" value="1"/>
</dbReference>
<evidence type="ECO:0000256" key="11">
    <source>
        <dbReference type="RuleBase" id="RU004253"/>
    </source>
</evidence>
<comment type="pathway">
    <text evidence="1 9 11">Cofactor biosynthesis; thiamine diphosphate biosynthesis; thiamine phosphate from 4-amino-2-methyl-5-diphosphomethylpyrimidine and 4-methyl-5-(2-phosphoethyl)-thiazole: step 1/1.</text>
</comment>
<feature type="binding site" evidence="9">
    <location>
        <position position="110"/>
    </location>
    <ligand>
        <name>4-amino-2-methyl-5-(diphosphooxymethyl)pyrimidine</name>
        <dbReference type="ChEBI" id="CHEBI:57841"/>
    </ligand>
</feature>
<evidence type="ECO:0000259" key="12">
    <source>
        <dbReference type="Pfam" id="PF02581"/>
    </source>
</evidence>
<gene>
    <name evidence="9 13" type="primary">thiE</name>
    <name evidence="13" type="ORF">NZD89_26700</name>
</gene>
<evidence type="ECO:0000256" key="8">
    <source>
        <dbReference type="ARBA" id="ARBA00047883"/>
    </source>
</evidence>
<keyword evidence="3 9" id="KW-0479">Metal-binding</keyword>
<protein>
    <recommendedName>
        <fullName evidence="9">Thiamine-phosphate synthase</fullName>
        <shortName evidence="9">TP synthase</shortName>
        <shortName evidence="9">TPS</shortName>
        <ecNumber evidence="9">2.5.1.3</ecNumber>
    </recommendedName>
    <alternativeName>
        <fullName evidence="9">Thiamine-phosphate pyrophosphorylase</fullName>
        <shortName evidence="9">TMP pyrophosphorylase</shortName>
        <shortName evidence="9">TMP-PPase</shortName>
    </alternativeName>
</protein>
<dbReference type="RefSeq" id="WP_268005660.1">
    <property type="nucleotide sequence ID" value="NZ_CP104067.1"/>
</dbReference>
<organism evidence="13 14">
    <name type="scientific">Alicyclobacillus fastidiosus</name>
    <dbReference type="NCBI Taxonomy" id="392011"/>
    <lineage>
        <taxon>Bacteria</taxon>
        <taxon>Bacillati</taxon>
        <taxon>Bacillota</taxon>
        <taxon>Bacilli</taxon>
        <taxon>Bacillales</taxon>
        <taxon>Alicyclobacillaceae</taxon>
        <taxon>Alicyclobacillus</taxon>
    </lineage>
</organism>
<comment type="catalytic activity">
    <reaction evidence="7 9 10">
        <text>2-(2-carboxy-4-methylthiazol-5-yl)ethyl phosphate + 4-amino-2-methyl-5-(diphosphooxymethyl)pyrimidine + 2 H(+) = thiamine phosphate + CO2 + diphosphate</text>
        <dbReference type="Rhea" id="RHEA:47848"/>
        <dbReference type="ChEBI" id="CHEBI:15378"/>
        <dbReference type="ChEBI" id="CHEBI:16526"/>
        <dbReference type="ChEBI" id="CHEBI:33019"/>
        <dbReference type="ChEBI" id="CHEBI:37575"/>
        <dbReference type="ChEBI" id="CHEBI:57841"/>
        <dbReference type="ChEBI" id="CHEBI:62890"/>
        <dbReference type="EC" id="2.5.1.3"/>
    </reaction>
</comment>
<feature type="binding site" evidence="9">
    <location>
        <position position="68"/>
    </location>
    <ligand>
        <name>4-amino-2-methyl-5-(diphosphooxymethyl)pyrimidine</name>
        <dbReference type="ChEBI" id="CHEBI:57841"/>
    </ligand>
</feature>
<feature type="binding site" evidence="9">
    <location>
        <position position="166"/>
    </location>
    <ligand>
        <name>2-[(2R,5Z)-2-carboxy-4-methylthiazol-5(2H)-ylidene]ethyl phosphate</name>
        <dbReference type="ChEBI" id="CHEBI:62899"/>
    </ligand>
</feature>
<dbReference type="InterPro" id="IPR036206">
    <property type="entry name" value="ThiamineP_synth_sf"/>
</dbReference>
<comment type="function">
    <text evidence="9">Condenses 4-methyl-5-(beta-hydroxyethyl)thiazole monophosphate (THZ-P) and 2-methyl-4-amino-5-hydroxymethyl pyrimidine pyrophosphate (HMP-PP) to form thiamine monophosphate (TMP).</text>
</comment>
<dbReference type="EMBL" id="CP104067">
    <property type="protein sequence ID" value="WAH41752.1"/>
    <property type="molecule type" value="Genomic_DNA"/>
</dbReference>
<feature type="binding site" evidence="9">
    <location>
        <position position="69"/>
    </location>
    <ligand>
        <name>Mg(2+)</name>
        <dbReference type="ChEBI" id="CHEBI:18420"/>
    </ligand>
</feature>
<evidence type="ECO:0000256" key="1">
    <source>
        <dbReference type="ARBA" id="ARBA00005165"/>
    </source>
</evidence>
<comment type="catalytic activity">
    <reaction evidence="8 9 10">
        <text>2-[(2R,5Z)-2-carboxy-4-methylthiazol-5(2H)-ylidene]ethyl phosphate + 4-amino-2-methyl-5-(diphosphooxymethyl)pyrimidine + 2 H(+) = thiamine phosphate + CO2 + diphosphate</text>
        <dbReference type="Rhea" id="RHEA:47844"/>
        <dbReference type="ChEBI" id="CHEBI:15378"/>
        <dbReference type="ChEBI" id="CHEBI:16526"/>
        <dbReference type="ChEBI" id="CHEBI:33019"/>
        <dbReference type="ChEBI" id="CHEBI:37575"/>
        <dbReference type="ChEBI" id="CHEBI:57841"/>
        <dbReference type="ChEBI" id="CHEBI:62899"/>
        <dbReference type="EC" id="2.5.1.3"/>
    </reaction>
</comment>
<dbReference type="CDD" id="cd00564">
    <property type="entry name" value="TMP_TenI"/>
    <property type="match status" value="1"/>
</dbReference>
<dbReference type="Gene3D" id="3.20.20.70">
    <property type="entry name" value="Aldolase class I"/>
    <property type="match status" value="1"/>
</dbReference>
<evidence type="ECO:0000256" key="9">
    <source>
        <dbReference type="HAMAP-Rule" id="MF_00097"/>
    </source>
</evidence>
<evidence type="ECO:0000313" key="13">
    <source>
        <dbReference type="EMBL" id="WAH41752.1"/>
    </source>
</evidence>
<comment type="caution">
    <text evidence="9">Lacks conserved residue(s) required for the propagation of feature annotation.</text>
</comment>
<dbReference type="NCBIfam" id="TIGR00693">
    <property type="entry name" value="thiE"/>
    <property type="match status" value="1"/>
</dbReference>
<feature type="binding site" evidence="9">
    <location>
        <position position="139"/>
    </location>
    <ligand>
        <name>4-amino-2-methyl-5-(diphosphooxymethyl)pyrimidine</name>
        <dbReference type="ChEBI" id="CHEBI:57841"/>
    </ligand>
</feature>
<keyword evidence="5 9" id="KW-0784">Thiamine biosynthesis</keyword>
<comment type="cofactor">
    <cofactor evidence="9">
        <name>Mg(2+)</name>
        <dbReference type="ChEBI" id="CHEBI:18420"/>
    </cofactor>
    <text evidence="9">Binds 1 Mg(2+) ion per subunit.</text>
</comment>
<dbReference type="GO" id="GO:0004789">
    <property type="term" value="F:thiamine-phosphate diphosphorylase activity"/>
    <property type="evidence" value="ECO:0007669"/>
    <property type="project" value="UniProtKB-EC"/>
</dbReference>
<evidence type="ECO:0000256" key="3">
    <source>
        <dbReference type="ARBA" id="ARBA00022723"/>
    </source>
</evidence>
<evidence type="ECO:0000256" key="6">
    <source>
        <dbReference type="ARBA" id="ARBA00047334"/>
    </source>
</evidence>
<reference evidence="13" key="1">
    <citation type="submission" date="2022-08" db="EMBL/GenBank/DDBJ databases">
        <title>Alicyclobacillus fastidiosus DSM 17978, complete genome.</title>
        <authorList>
            <person name="Wang Q."/>
            <person name="Cai R."/>
            <person name="Wang Z."/>
        </authorList>
    </citation>
    <scope>NUCLEOTIDE SEQUENCE</scope>
    <source>
        <strain evidence="13">DSM 17978</strain>
    </source>
</reference>
<feature type="domain" description="Thiamine phosphate synthase/TenI" evidence="12">
    <location>
        <begin position="5"/>
        <end position="188"/>
    </location>
</feature>
<comment type="similarity">
    <text evidence="9 10">Belongs to the thiamine-phosphate synthase family.</text>
</comment>
<dbReference type="PANTHER" id="PTHR20857:SF15">
    <property type="entry name" value="THIAMINE-PHOSPHATE SYNTHASE"/>
    <property type="match status" value="1"/>
</dbReference>
<evidence type="ECO:0000256" key="4">
    <source>
        <dbReference type="ARBA" id="ARBA00022842"/>
    </source>
</evidence>
<dbReference type="Pfam" id="PF02581">
    <property type="entry name" value="TMP-TENI"/>
    <property type="match status" value="1"/>
</dbReference>
<dbReference type="PANTHER" id="PTHR20857">
    <property type="entry name" value="THIAMINE-PHOSPHATE PYROPHOSPHORYLASE"/>
    <property type="match status" value="1"/>
</dbReference>
<evidence type="ECO:0000256" key="2">
    <source>
        <dbReference type="ARBA" id="ARBA00022679"/>
    </source>
</evidence>
<comment type="catalytic activity">
    <reaction evidence="6 9 10">
        <text>4-methyl-5-(2-phosphooxyethyl)-thiazole + 4-amino-2-methyl-5-(diphosphooxymethyl)pyrimidine + H(+) = thiamine phosphate + diphosphate</text>
        <dbReference type="Rhea" id="RHEA:22328"/>
        <dbReference type="ChEBI" id="CHEBI:15378"/>
        <dbReference type="ChEBI" id="CHEBI:33019"/>
        <dbReference type="ChEBI" id="CHEBI:37575"/>
        <dbReference type="ChEBI" id="CHEBI:57841"/>
        <dbReference type="ChEBI" id="CHEBI:58296"/>
        <dbReference type="EC" id="2.5.1.3"/>
    </reaction>
</comment>
<feature type="binding site" evidence="9">
    <location>
        <begin position="34"/>
        <end position="38"/>
    </location>
    <ligand>
        <name>4-amino-2-methyl-5-(diphosphooxymethyl)pyrimidine</name>
        <dbReference type="ChEBI" id="CHEBI:57841"/>
    </ligand>
</feature>